<name>A0ABR2Y2X5_9PEZI</name>
<evidence type="ECO:0000313" key="1">
    <source>
        <dbReference type="EMBL" id="KAK9780433.1"/>
    </source>
</evidence>
<keyword evidence="2" id="KW-1185">Reference proteome</keyword>
<accession>A0ABR2Y2X5</accession>
<comment type="caution">
    <text evidence="1">The sequence shown here is derived from an EMBL/GenBank/DDBJ whole genome shotgun (WGS) entry which is preliminary data.</text>
</comment>
<dbReference type="Proteomes" id="UP001465668">
    <property type="component" value="Unassembled WGS sequence"/>
</dbReference>
<sequence length="432" mass="49615">MKNWTAKDLLKDPGLYFDGHSFGSDFDRDEPNRILTALSGLPLDSGKTALKARIREKVLELFQICVRYGPVFVAFKDKYSEVFAMVAKEWKTYNPLSSLDVETVVRRYMFARQMYRGQRSSTTDLTKLIDEFRVTWDELQRLVVQDAPINQSTLAVRPEPSAAMANDFQSLNMVNPELRREQSWPPSVFTDTEKRFFEDVQIRQDLTGINKTNQQVSTTPGIATDAIDIKKHLCQFALSHECQGGFGTFALYMEPIAFHTTADRNRAYFSAVSSPKKYGTLDNFVRFGKEVTRFRDTILGLVTDMSHRTAMAIVIRPLDRYTVAPRQMQVLVIDPYLPVQEDEDLALMWDDFRVGIANMLSDFPDVVEFWWGGSELMRDLATEDALEGSCKVIHEVITNAEFLNFGENERVDGMRKLGFWRTNLSRRTSQHE</sequence>
<gene>
    <name evidence="1" type="ORF">SCAR479_02548</name>
</gene>
<proteinExistence type="predicted"/>
<evidence type="ECO:0000313" key="2">
    <source>
        <dbReference type="Proteomes" id="UP001465668"/>
    </source>
</evidence>
<reference evidence="1 2" key="1">
    <citation type="submission" date="2024-02" db="EMBL/GenBank/DDBJ databases">
        <title>First draft genome assembly of two strains of Seiridium cardinale.</title>
        <authorList>
            <person name="Emiliani G."/>
            <person name="Scali E."/>
        </authorList>
    </citation>
    <scope>NUCLEOTIDE SEQUENCE [LARGE SCALE GENOMIC DNA]</scope>
    <source>
        <strain evidence="1 2">BM-138-000479</strain>
    </source>
</reference>
<protein>
    <submittedName>
        <fullName evidence="1">Uncharacterized protein</fullName>
    </submittedName>
</protein>
<dbReference type="EMBL" id="JARVKM010000006">
    <property type="protein sequence ID" value="KAK9780433.1"/>
    <property type="molecule type" value="Genomic_DNA"/>
</dbReference>
<organism evidence="1 2">
    <name type="scientific">Seiridium cardinale</name>
    <dbReference type="NCBI Taxonomy" id="138064"/>
    <lineage>
        <taxon>Eukaryota</taxon>
        <taxon>Fungi</taxon>
        <taxon>Dikarya</taxon>
        <taxon>Ascomycota</taxon>
        <taxon>Pezizomycotina</taxon>
        <taxon>Sordariomycetes</taxon>
        <taxon>Xylariomycetidae</taxon>
        <taxon>Amphisphaeriales</taxon>
        <taxon>Sporocadaceae</taxon>
        <taxon>Seiridium</taxon>
    </lineage>
</organism>